<dbReference type="InterPro" id="IPR006311">
    <property type="entry name" value="TAT_signal"/>
</dbReference>
<dbReference type="InterPro" id="IPR048958">
    <property type="entry name" value="Polysacc_lyase_14"/>
</dbReference>
<dbReference type="Pfam" id="PF21294">
    <property type="entry name" value="Polysacc_lyase_14"/>
    <property type="match status" value="1"/>
</dbReference>
<sequence>MSAGSRRSVLLAALLGAGAGALAGCTSGPRHGDPERAPEVPLLAPATTPVAPRLQSFFGPELVIRRHGSYGLERVAVRPAGAGCGWRSIRVGYPAGSASQLSVERDGAPSGGAQAYLLFRDGPRDDVHLSYRIRFQEGFQFARGGKLPGLFGGDHVAGGHTPDGTNGFSTRYMWRAGGKGQVYAYLPTSTDYGTTLGLGTWEFVPGRWAVVQQQVRLNTPGLADGSVVVWVDGHEVFRQDGVLFRTTPALRIEGVFFSTFFGGDDLSWASPINQYADFATFVVSDRFIEAAPAGLC</sequence>
<accession>A0A0S4QUV3</accession>
<reference evidence="4" key="1">
    <citation type="submission" date="2015-11" db="EMBL/GenBank/DDBJ databases">
        <authorList>
            <person name="Varghese N."/>
        </authorList>
    </citation>
    <scope>NUCLEOTIDE SEQUENCE [LARGE SCALE GENOMIC DNA]</scope>
    <source>
        <strain evidence="4">DSM 45899</strain>
    </source>
</reference>
<proteinExistence type="predicted"/>
<dbReference type="Proteomes" id="UP000198802">
    <property type="component" value="Unassembled WGS sequence"/>
</dbReference>
<dbReference type="RefSeq" id="WP_091282881.1">
    <property type="nucleotide sequence ID" value="NZ_FAOZ01000024.1"/>
</dbReference>
<evidence type="ECO:0000313" key="4">
    <source>
        <dbReference type="Proteomes" id="UP000198802"/>
    </source>
</evidence>
<dbReference type="EMBL" id="FAOZ01000024">
    <property type="protein sequence ID" value="CUU58985.1"/>
    <property type="molecule type" value="Genomic_DNA"/>
</dbReference>
<evidence type="ECO:0000259" key="2">
    <source>
        <dbReference type="Pfam" id="PF21294"/>
    </source>
</evidence>
<dbReference type="PANTHER" id="PTHR40124:SF1">
    <property type="entry name" value="DISAGGREGATASE RELATED REPEAT PROTEIN"/>
    <property type="match status" value="1"/>
</dbReference>
<dbReference type="PROSITE" id="PS51318">
    <property type="entry name" value="TAT"/>
    <property type="match status" value="1"/>
</dbReference>
<gene>
    <name evidence="3" type="ORF">Ga0074812_12410</name>
</gene>
<feature type="signal peptide" evidence="1">
    <location>
        <begin position="1"/>
        <end position="23"/>
    </location>
</feature>
<dbReference type="AlphaFoldDB" id="A0A0S4QUV3"/>
<dbReference type="PANTHER" id="PTHR40124">
    <property type="match status" value="1"/>
</dbReference>
<name>A0A0S4QUV3_9ACTN</name>
<dbReference type="Gene3D" id="2.60.120.200">
    <property type="match status" value="1"/>
</dbReference>
<organism evidence="3 4">
    <name type="scientific">Parafrankia irregularis</name>
    <dbReference type="NCBI Taxonomy" id="795642"/>
    <lineage>
        <taxon>Bacteria</taxon>
        <taxon>Bacillati</taxon>
        <taxon>Actinomycetota</taxon>
        <taxon>Actinomycetes</taxon>
        <taxon>Frankiales</taxon>
        <taxon>Frankiaceae</taxon>
        <taxon>Parafrankia</taxon>
    </lineage>
</organism>
<evidence type="ECO:0000313" key="3">
    <source>
        <dbReference type="EMBL" id="CUU58985.1"/>
    </source>
</evidence>
<keyword evidence="4" id="KW-1185">Reference proteome</keyword>
<feature type="domain" description="Polysaccharide lyase 14" evidence="2">
    <location>
        <begin position="88"/>
        <end position="281"/>
    </location>
</feature>
<protein>
    <recommendedName>
        <fullName evidence="2">Polysaccharide lyase 14 domain-containing protein</fullName>
    </recommendedName>
</protein>
<evidence type="ECO:0000256" key="1">
    <source>
        <dbReference type="SAM" id="SignalP"/>
    </source>
</evidence>
<dbReference type="PROSITE" id="PS51257">
    <property type="entry name" value="PROKAR_LIPOPROTEIN"/>
    <property type="match status" value="1"/>
</dbReference>
<keyword evidence="1" id="KW-0732">Signal</keyword>
<feature type="chain" id="PRO_5006626505" description="Polysaccharide lyase 14 domain-containing protein" evidence="1">
    <location>
        <begin position="24"/>
        <end position="296"/>
    </location>
</feature>